<evidence type="ECO:0000313" key="2">
    <source>
        <dbReference type="Proteomes" id="UP001497602"/>
    </source>
</evidence>
<comment type="caution">
    <text evidence="1">The sequence shown here is derived from an EMBL/GenBank/DDBJ whole genome shotgun (WGS) entry which is preliminary data.</text>
</comment>
<accession>A0ABM9PRS2</accession>
<evidence type="ECO:0000313" key="1">
    <source>
        <dbReference type="EMBL" id="CAL2108487.1"/>
    </source>
</evidence>
<sequence length="868" mass="93868">MSNTTTLQTTNNTTTSFFPITIKNTLTKDIVVYDAFQNDATDKSLTNFFGTLTSITTIKAGASNEFTPIHGPISTYIIFDEEYTPITRVFSMGMQSETFTITQDEVTIMNSTQDFLKLIQNSPTNAEVIQFQKLIKNGQSSAEKVNAFFESTTDYKNVTFISYMLAVVALARTPKTRNKPPQEQTYSLSTLATYMGFDWPSSIPDITLSHINCSETNEAISIGGQLNINDVTFDTGVLEHIQSFLPDTTVDFKIEFIYNGGLSTGMTCLIFSLDNIKIPISDGKTFDIDKPTLLLTLNPLFKFVVFEVKATIPFNIFKSPTIDANIAMTIDNIEAEIGVDLQGNTTSLLTPPVVKGLHFDSFGVGMGLIFEPPGFAIGLEGTFHIGNQGQVTLTDDSFAIVCEMEEEVPNPLYFAFYVPKLNLDEVITIFTNTSTSLDFPVTFEQLSFRWAENPMEPVVLPDGSLAPMGYGFSGFMDLFGLKFYGYLQIDMNTGIHGTITMNKLSFGNLLSISGDGKGVTIKEINGQPVPNNTIPKTAEAQKAIKNATTATLITSGGPEMSISTTSSPYFTLDAAISLLDLVNEKIDATISKSGISFELDYGAVLQTSMYCTLKDYHNFSGSFTYGIDIDIPLPSIAGFSLGKIDLNADCDVNLGISTSTSDLIFSVGGGFEFDSAKLSFGPFNADVNISSISSLLSAIEHEIISDASSIFKDFIEDASKWAGYVKNAIIHGVEDVAKGLKQAFKKTASEAASIMHGAGYGIQEIGSALQSVYGAGANEIASIFGSLGFSDSDVASVLRTLGYPIGAIATALQSAFNLSASAINDVLQGVGYSVNEIKNAFESLGGDFASFAKDTWDKVKKVMNPSHW</sequence>
<keyword evidence="2" id="KW-1185">Reference proteome</keyword>
<dbReference type="EMBL" id="CAXJRC010000045">
    <property type="protein sequence ID" value="CAL2108487.1"/>
    <property type="molecule type" value="Genomic_DNA"/>
</dbReference>
<reference evidence="1 2" key="1">
    <citation type="submission" date="2024-05" db="EMBL/GenBank/DDBJ databases">
        <authorList>
            <person name="Duchaud E."/>
        </authorList>
    </citation>
    <scope>NUCLEOTIDE SEQUENCE [LARGE SCALE GENOMIC DNA]</scope>
    <source>
        <strain evidence="1">Ena-SAMPLE-TAB-13-05-2024-13:56:06:370-140305</strain>
    </source>
</reference>
<protein>
    <submittedName>
        <fullName evidence="1">Uncharacterized protein</fullName>
    </submittedName>
</protein>
<dbReference type="Proteomes" id="UP001497602">
    <property type="component" value="Unassembled WGS sequence"/>
</dbReference>
<gene>
    <name evidence="1" type="ORF">T190115A13A_80062</name>
</gene>
<proteinExistence type="predicted"/>
<name>A0ABM9PRS2_9FLAO</name>
<organism evidence="1 2">
    <name type="scientific">Tenacibaculum vairaonense</name>
    <dbReference type="NCBI Taxonomy" id="3137860"/>
    <lineage>
        <taxon>Bacteria</taxon>
        <taxon>Pseudomonadati</taxon>
        <taxon>Bacteroidota</taxon>
        <taxon>Flavobacteriia</taxon>
        <taxon>Flavobacteriales</taxon>
        <taxon>Flavobacteriaceae</taxon>
        <taxon>Tenacibaculum</taxon>
    </lineage>
</organism>
<dbReference type="RefSeq" id="WP_348740100.1">
    <property type="nucleotide sequence ID" value="NZ_CAXJRC010000045.1"/>
</dbReference>